<accession>A0A438CM91</accession>
<protein>
    <submittedName>
        <fullName evidence="1">Uncharacterized protein</fullName>
    </submittedName>
</protein>
<dbReference type="Proteomes" id="UP000288805">
    <property type="component" value="Unassembled WGS sequence"/>
</dbReference>
<dbReference type="PANTHER" id="PTHR33067">
    <property type="entry name" value="RNA-DIRECTED DNA POLYMERASE-RELATED"/>
    <property type="match status" value="1"/>
</dbReference>
<evidence type="ECO:0000313" key="1">
    <source>
        <dbReference type="EMBL" id="RVW24337.1"/>
    </source>
</evidence>
<sequence length="210" mass="24539">MNDDDRSKEDEIVKEEVKKKDMLLAPPFPMALQSRKCAIIQCKTPIKYKDLGCPTISVKIGNTFVKRALLDLGASVNLLPYSHGTKEEEELKEVYLIELPMKELVKEKVEDNFSKLGEAISNERIEVWRINEEIQPLKLMKWSFSFKKVKTMKHGVHNNPKIMKKKFKEWHDQLIQKNKFKEGYFKPHIFQGKLKYQGVGPFIVCKPYPN</sequence>
<organism evidence="1 2">
    <name type="scientific">Vitis vinifera</name>
    <name type="common">Grape</name>
    <dbReference type="NCBI Taxonomy" id="29760"/>
    <lineage>
        <taxon>Eukaryota</taxon>
        <taxon>Viridiplantae</taxon>
        <taxon>Streptophyta</taxon>
        <taxon>Embryophyta</taxon>
        <taxon>Tracheophyta</taxon>
        <taxon>Spermatophyta</taxon>
        <taxon>Magnoliopsida</taxon>
        <taxon>eudicotyledons</taxon>
        <taxon>Gunneridae</taxon>
        <taxon>Pentapetalae</taxon>
        <taxon>rosids</taxon>
        <taxon>Vitales</taxon>
        <taxon>Vitaceae</taxon>
        <taxon>Viteae</taxon>
        <taxon>Vitis</taxon>
    </lineage>
</organism>
<reference evidence="1 2" key="1">
    <citation type="journal article" date="2018" name="PLoS Genet.">
        <title>Population sequencing reveals clonal diversity and ancestral inbreeding in the grapevine cultivar Chardonnay.</title>
        <authorList>
            <person name="Roach M.J."/>
            <person name="Johnson D.L."/>
            <person name="Bohlmann J."/>
            <person name="van Vuuren H.J."/>
            <person name="Jones S.J."/>
            <person name="Pretorius I.S."/>
            <person name="Schmidt S.A."/>
            <person name="Borneman A.R."/>
        </authorList>
    </citation>
    <scope>NUCLEOTIDE SEQUENCE [LARGE SCALE GENOMIC DNA]</scope>
    <source>
        <strain evidence="2">cv. Chardonnay</strain>
        <tissue evidence="1">Leaf</tissue>
    </source>
</reference>
<comment type="caution">
    <text evidence="1">The sequence shown here is derived from an EMBL/GenBank/DDBJ whole genome shotgun (WGS) entry which is preliminary data.</text>
</comment>
<dbReference type="EMBL" id="QGNW01002175">
    <property type="protein sequence ID" value="RVW24337.1"/>
    <property type="molecule type" value="Genomic_DNA"/>
</dbReference>
<evidence type="ECO:0000313" key="2">
    <source>
        <dbReference type="Proteomes" id="UP000288805"/>
    </source>
</evidence>
<dbReference type="PANTHER" id="PTHR33067:SF32">
    <property type="entry name" value="ASPARTIC PEPTIDASE DDI1-TYPE DOMAIN-CONTAINING PROTEIN"/>
    <property type="match status" value="1"/>
</dbReference>
<name>A0A438CM91_VITVI</name>
<proteinExistence type="predicted"/>
<dbReference type="AlphaFoldDB" id="A0A438CM91"/>
<gene>
    <name evidence="1" type="ORF">CK203_098644</name>
</gene>